<dbReference type="InterPro" id="IPR010998">
    <property type="entry name" value="Integrase_recombinase_N"/>
</dbReference>
<dbReference type="InterPro" id="IPR004107">
    <property type="entry name" value="Integrase_SAM-like_N"/>
</dbReference>
<dbReference type="Gene3D" id="1.10.150.130">
    <property type="match status" value="1"/>
</dbReference>
<dbReference type="InterPro" id="IPR050090">
    <property type="entry name" value="Tyrosine_recombinase_XerCD"/>
</dbReference>
<keyword evidence="1" id="KW-0229">DNA integration</keyword>
<evidence type="ECO:0000313" key="7">
    <source>
        <dbReference type="EMBL" id="EQD53592.1"/>
    </source>
</evidence>
<reference evidence="7" key="1">
    <citation type="submission" date="2013-08" db="EMBL/GenBank/DDBJ databases">
        <authorList>
            <person name="Mendez C."/>
            <person name="Richter M."/>
            <person name="Ferrer M."/>
            <person name="Sanchez J."/>
        </authorList>
    </citation>
    <scope>NUCLEOTIDE SEQUENCE</scope>
</reference>
<dbReference type="PANTHER" id="PTHR30349">
    <property type="entry name" value="PHAGE INTEGRASE-RELATED"/>
    <property type="match status" value="1"/>
</dbReference>
<evidence type="ECO:0000313" key="6">
    <source>
        <dbReference type="EMBL" id="EQD43590.1"/>
    </source>
</evidence>
<feature type="domain" description="Tyr recombinase" evidence="4">
    <location>
        <begin position="221"/>
        <end position="406"/>
    </location>
</feature>
<keyword evidence="2" id="KW-0238">DNA-binding</keyword>
<dbReference type="AlphaFoldDB" id="T1A9C6"/>
<evidence type="ECO:0000259" key="5">
    <source>
        <dbReference type="PROSITE" id="PS51900"/>
    </source>
</evidence>
<proteinExistence type="predicted"/>
<gene>
    <name evidence="7" type="ORF">B1A_12325</name>
    <name evidence="6" type="ORF">B1B_13743</name>
</gene>
<dbReference type="GO" id="GO:0003677">
    <property type="term" value="F:DNA binding"/>
    <property type="evidence" value="ECO:0007669"/>
    <property type="project" value="UniProtKB-KW"/>
</dbReference>
<keyword evidence="3" id="KW-0233">DNA recombination</keyword>
<dbReference type="CDD" id="cd01188">
    <property type="entry name" value="INT_RitA_C_like"/>
    <property type="match status" value="1"/>
</dbReference>
<protein>
    <submittedName>
        <fullName evidence="7">Phage integrase family protein</fullName>
    </submittedName>
</protein>
<dbReference type="GO" id="GO:0006310">
    <property type="term" value="P:DNA recombination"/>
    <property type="evidence" value="ECO:0007669"/>
    <property type="project" value="UniProtKB-KW"/>
</dbReference>
<dbReference type="PROSITE" id="PS51898">
    <property type="entry name" value="TYR_RECOMBINASE"/>
    <property type="match status" value="1"/>
</dbReference>
<evidence type="ECO:0000259" key="4">
    <source>
        <dbReference type="PROSITE" id="PS51898"/>
    </source>
</evidence>
<sequence length="410" mass="45949">MATSSISSHPSRLPTTQEILRVWRADRCLAERSAKHYLQWVGRLRRYFAECGLDERIELTQDGAQRFLAWYTRDRLIGAGHRGGISSAMKALRRVYEVLGQAVPLWHSTARREPPPSALLRAYATHLTQHRGNPEVTVLKKLDHVRKLLVHLADSRKTWLQLRLPDIDKFLIECAGRYARSTTADIASTVRSFARFLLASGRIKVDLAASVISPVQPKFERPRRALPWDEVRRLLNAVDTATACGLRDHALLLMMSTYGFGAGEVIGLQLQDIDWEAATLKVTRPKTRTTFVLPMLPAVAKVLARYLRHGRPPRTPTRHVFVQMKVPFGALTASSAVRHILIKHAKAAGIDAPYLGSHVLRHSNAARQIDTGMPARVLSDLLGHRDPESVSAYVRIATQSLRDVSLPVPR</sequence>
<organism evidence="7">
    <name type="scientific">mine drainage metagenome</name>
    <dbReference type="NCBI Taxonomy" id="410659"/>
    <lineage>
        <taxon>unclassified sequences</taxon>
        <taxon>metagenomes</taxon>
        <taxon>ecological metagenomes</taxon>
    </lineage>
</organism>
<evidence type="ECO:0000256" key="2">
    <source>
        <dbReference type="ARBA" id="ARBA00023125"/>
    </source>
</evidence>
<accession>T1A9C6</accession>
<dbReference type="InterPro" id="IPR002104">
    <property type="entry name" value="Integrase_catalytic"/>
</dbReference>
<dbReference type="EMBL" id="AUZY01009059">
    <property type="protein sequence ID" value="EQD43590.1"/>
    <property type="molecule type" value="Genomic_DNA"/>
</dbReference>
<dbReference type="InterPro" id="IPR011010">
    <property type="entry name" value="DNA_brk_join_enz"/>
</dbReference>
<feature type="domain" description="Core-binding (CB)" evidence="5">
    <location>
        <begin position="114"/>
        <end position="198"/>
    </location>
</feature>
<evidence type="ECO:0000256" key="1">
    <source>
        <dbReference type="ARBA" id="ARBA00022908"/>
    </source>
</evidence>
<dbReference type="EMBL" id="AUZX01008940">
    <property type="protein sequence ID" value="EQD53592.1"/>
    <property type="molecule type" value="Genomic_DNA"/>
</dbReference>
<evidence type="ECO:0000256" key="3">
    <source>
        <dbReference type="ARBA" id="ARBA00023172"/>
    </source>
</evidence>
<dbReference type="SUPFAM" id="SSF56349">
    <property type="entry name" value="DNA breaking-rejoining enzymes"/>
    <property type="match status" value="1"/>
</dbReference>
<dbReference type="Pfam" id="PF02899">
    <property type="entry name" value="Phage_int_SAM_1"/>
    <property type="match status" value="1"/>
</dbReference>
<dbReference type="InterPro" id="IPR013762">
    <property type="entry name" value="Integrase-like_cat_sf"/>
</dbReference>
<name>T1A9C6_9ZZZZ</name>
<dbReference type="PROSITE" id="PS51900">
    <property type="entry name" value="CB"/>
    <property type="match status" value="1"/>
</dbReference>
<dbReference type="PANTHER" id="PTHR30349:SF81">
    <property type="entry name" value="TYROSINE RECOMBINASE XERC"/>
    <property type="match status" value="1"/>
</dbReference>
<dbReference type="Pfam" id="PF00589">
    <property type="entry name" value="Phage_integrase"/>
    <property type="match status" value="1"/>
</dbReference>
<dbReference type="Gene3D" id="1.10.443.10">
    <property type="entry name" value="Intergrase catalytic core"/>
    <property type="match status" value="1"/>
</dbReference>
<dbReference type="InterPro" id="IPR044068">
    <property type="entry name" value="CB"/>
</dbReference>
<dbReference type="GO" id="GO:0015074">
    <property type="term" value="P:DNA integration"/>
    <property type="evidence" value="ECO:0007669"/>
    <property type="project" value="UniProtKB-KW"/>
</dbReference>
<reference evidence="7" key="2">
    <citation type="journal article" date="2014" name="ISME J.">
        <title>Microbial stratification in low pH oxic and suboxic macroscopic growths along an acid mine drainage.</title>
        <authorList>
            <person name="Mendez-Garcia C."/>
            <person name="Mesa V."/>
            <person name="Sprenger R.R."/>
            <person name="Richter M."/>
            <person name="Diez M.S."/>
            <person name="Solano J."/>
            <person name="Bargiela R."/>
            <person name="Golyshina O.V."/>
            <person name="Manteca A."/>
            <person name="Ramos J.L."/>
            <person name="Gallego J.R."/>
            <person name="Llorente I."/>
            <person name="Martins Dos Santos V.A."/>
            <person name="Jensen O.N."/>
            <person name="Pelaez A.I."/>
            <person name="Sanchez J."/>
            <person name="Ferrer M."/>
        </authorList>
    </citation>
    <scope>NUCLEOTIDE SEQUENCE</scope>
</reference>
<comment type="caution">
    <text evidence="7">The sequence shown here is derived from an EMBL/GenBank/DDBJ whole genome shotgun (WGS) entry which is preliminary data.</text>
</comment>